<feature type="region of interest" description="Disordered" evidence="1">
    <location>
        <begin position="151"/>
        <end position="185"/>
    </location>
</feature>
<proteinExistence type="predicted"/>
<evidence type="ECO:0000256" key="1">
    <source>
        <dbReference type="SAM" id="MobiDB-lite"/>
    </source>
</evidence>
<protein>
    <submittedName>
        <fullName evidence="2">Uncharacterized protein</fullName>
    </submittedName>
</protein>
<feature type="compositionally biased region" description="Pro residues" evidence="1">
    <location>
        <begin position="156"/>
        <end position="170"/>
    </location>
</feature>
<keyword evidence="3" id="KW-1185">Reference proteome</keyword>
<evidence type="ECO:0000313" key="3">
    <source>
        <dbReference type="Proteomes" id="UP000193467"/>
    </source>
</evidence>
<comment type="caution">
    <text evidence="2">The sequence shown here is derived from an EMBL/GenBank/DDBJ whole genome shotgun (WGS) entry which is preliminary data.</text>
</comment>
<evidence type="ECO:0000313" key="2">
    <source>
        <dbReference type="EMBL" id="ORY73596.1"/>
    </source>
</evidence>
<gene>
    <name evidence="2" type="ORF">BCR35DRAFT_307039</name>
</gene>
<organism evidence="2 3">
    <name type="scientific">Leucosporidium creatinivorum</name>
    <dbReference type="NCBI Taxonomy" id="106004"/>
    <lineage>
        <taxon>Eukaryota</taxon>
        <taxon>Fungi</taxon>
        <taxon>Dikarya</taxon>
        <taxon>Basidiomycota</taxon>
        <taxon>Pucciniomycotina</taxon>
        <taxon>Microbotryomycetes</taxon>
        <taxon>Leucosporidiales</taxon>
        <taxon>Leucosporidium</taxon>
    </lineage>
</organism>
<reference evidence="2 3" key="1">
    <citation type="submission" date="2016-07" db="EMBL/GenBank/DDBJ databases">
        <title>Pervasive Adenine N6-methylation of Active Genes in Fungi.</title>
        <authorList>
            <consortium name="DOE Joint Genome Institute"/>
            <person name="Mondo S.J."/>
            <person name="Dannebaum R.O."/>
            <person name="Kuo R.C."/>
            <person name="Labutti K."/>
            <person name="Haridas S."/>
            <person name="Kuo A."/>
            <person name="Salamov A."/>
            <person name="Ahrendt S.R."/>
            <person name="Lipzen A."/>
            <person name="Sullivan W."/>
            <person name="Andreopoulos W.B."/>
            <person name="Clum A."/>
            <person name="Lindquist E."/>
            <person name="Daum C."/>
            <person name="Ramamoorthy G.K."/>
            <person name="Gryganskyi A."/>
            <person name="Culley D."/>
            <person name="Magnuson J.K."/>
            <person name="James T.Y."/>
            <person name="O'Malley M.A."/>
            <person name="Stajich J.E."/>
            <person name="Spatafora J.W."/>
            <person name="Visel A."/>
            <person name="Grigoriev I.V."/>
        </authorList>
    </citation>
    <scope>NUCLEOTIDE SEQUENCE [LARGE SCALE GENOMIC DNA]</scope>
    <source>
        <strain evidence="2 3">62-1032</strain>
    </source>
</reference>
<name>A0A1Y2EQY7_9BASI</name>
<dbReference type="InParanoid" id="A0A1Y2EQY7"/>
<dbReference type="Proteomes" id="UP000193467">
    <property type="component" value="Unassembled WGS sequence"/>
</dbReference>
<dbReference type="AlphaFoldDB" id="A0A1Y2EQY7"/>
<sequence>MAPGLPRPVTLKTVLIPPSLRELLDSMDRAERAPWFAPLEQIYQLVSLNEWRALEQEYKKLADRYEDHRRRGTAQWRMRKEAKEAAYEGIMHLHQLRQRFLKRQLSETVDLEPSPATFERRCMASLQPLMSELTLEEKKFYAQYGLTFDDRSSSTAPPPLSPMSPKPSAPQPCQERLSLNSRPTSPFHVTERAELTTPTLQTRLLPPSLGAFLTTLNQASSPLWTIELEAIYKLIPLDGWKHLESEYAALMARLCALRGQGTAEAEALQVEGTSAWNGIMQLNVLREQYLSGLRLLQKGPTGSTRAPSSPLLPTPQARFTEEELAFYSKLGLNLRTITMNTLSRNLEAYRLGDSHIGRFGDSSASAPEASARQSEGSDELIHF</sequence>
<dbReference type="EMBL" id="MCGR01000045">
    <property type="protein sequence ID" value="ORY73596.1"/>
    <property type="molecule type" value="Genomic_DNA"/>
</dbReference>
<accession>A0A1Y2EQY7</accession>
<feature type="region of interest" description="Disordered" evidence="1">
    <location>
        <begin position="360"/>
        <end position="383"/>
    </location>
</feature>